<keyword evidence="11" id="KW-0046">Antibiotic resistance</keyword>
<dbReference type="GO" id="GO:0051301">
    <property type="term" value="P:cell division"/>
    <property type="evidence" value="ECO:0007669"/>
    <property type="project" value="UniProtKB-KW"/>
</dbReference>
<evidence type="ECO:0000256" key="11">
    <source>
        <dbReference type="ARBA" id="ARBA00023251"/>
    </source>
</evidence>
<dbReference type="PANTHER" id="PTHR30627">
    <property type="entry name" value="PEPTIDOGLYCAN D,D-TRANSPEPTIDASE"/>
    <property type="match status" value="1"/>
</dbReference>
<proteinExistence type="inferred from homology"/>
<dbReference type="InterPro" id="IPR012338">
    <property type="entry name" value="Beta-lactam/transpept-like"/>
</dbReference>
<dbReference type="GO" id="GO:0008360">
    <property type="term" value="P:regulation of cell shape"/>
    <property type="evidence" value="ECO:0007669"/>
    <property type="project" value="UniProtKB-KW"/>
</dbReference>
<dbReference type="InterPro" id="IPR005543">
    <property type="entry name" value="PASTA_dom"/>
</dbReference>
<dbReference type="PANTHER" id="PTHR30627:SF26">
    <property type="entry name" value="PENICILLIN-BINDING PROTEIN 2B"/>
    <property type="match status" value="1"/>
</dbReference>
<dbReference type="eggNOG" id="COG0768">
    <property type="taxonomic scope" value="Bacteria"/>
</dbReference>
<dbReference type="InterPro" id="IPR050515">
    <property type="entry name" value="Beta-lactam/transpept"/>
</dbReference>
<dbReference type="Pfam" id="PF00905">
    <property type="entry name" value="Transpeptidase"/>
    <property type="match status" value="1"/>
</dbReference>
<feature type="transmembrane region" description="Helical" evidence="15">
    <location>
        <begin position="21"/>
        <end position="42"/>
    </location>
</feature>
<dbReference type="EMBL" id="BBJM01000003">
    <property type="protein sequence ID" value="GAK47182.1"/>
    <property type="molecule type" value="Genomic_DNA"/>
</dbReference>
<feature type="domain" description="PASTA" evidence="16">
    <location>
        <begin position="598"/>
        <end position="658"/>
    </location>
</feature>
<dbReference type="SUPFAM" id="SSF54184">
    <property type="entry name" value="Penicillin-binding protein 2x (pbp-2x), c-terminal domain"/>
    <property type="match status" value="2"/>
</dbReference>
<feature type="domain" description="PASTA" evidence="16">
    <location>
        <begin position="659"/>
        <end position="715"/>
    </location>
</feature>
<name>A0A081BGL4_9LACO</name>
<evidence type="ECO:0000256" key="10">
    <source>
        <dbReference type="ARBA" id="ARBA00023136"/>
    </source>
</evidence>
<keyword evidence="10 15" id="KW-0472">Membrane</keyword>
<dbReference type="FunFam" id="3.40.710.10:FF:000095">
    <property type="entry name" value="Penicillin-binding protein 2x"/>
    <property type="match status" value="1"/>
</dbReference>
<dbReference type="Pfam" id="PF03793">
    <property type="entry name" value="PASTA"/>
    <property type="match status" value="2"/>
</dbReference>
<dbReference type="RefSeq" id="WP_034526160.1">
    <property type="nucleotide sequence ID" value="NZ_BBJM01000003.1"/>
</dbReference>
<dbReference type="CDD" id="cd06575">
    <property type="entry name" value="PASTA_Pbp2x-like_2"/>
    <property type="match status" value="1"/>
</dbReference>
<keyword evidence="12" id="KW-0131">Cell cycle</keyword>
<evidence type="ECO:0000256" key="12">
    <source>
        <dbReference type="ARBA" id="ARBA00023306"/>
    </source>
</evidence>
<evidence type="ECO:0000256" key="14">
    <source>
        <dbReference type="ARBA" id="ARBA00055980"/>
    </source>
</evidence>
<dbReference type="PROSITE" id="PS51178">
    <property type="entry name" value="PASTA"/>
    <property type="match status" value="2"/>
</dbReference>
<evidence type="ECO:0000256" key="6">
    <source>
        <dbReference type="ARBA" id="ARBA00022737"/>
    </source>
</evidence>
<reference evidence="17" key="1">
    <citation type="journal article" date="2014" name="Genome Announc.">
        <title>Draft Genome Sequence of Lactobacillus oryzae Strain SG293T.</title>
        <authorList>
            <person name="Tanizawa Y."/>
            <person name="Fujisawa T."/>
            <person name="Mochizuki T."/>
            <person name="Kaminuma E."/>
            <person name="Nakamura Y."/>
            <person name="Tohno M."/>
        </authorList>
    </citation>
    <scope>NUCLEOTIDE SEQUENCE [LARGE SCALE GENOMIC DNA]</scope>
    <source>
        <strain evidence="17">SG293</strain>
    </source>
</reference>
<dbReference type="GO" id="GO:0071555">
    <property type="term" value="P:cell wall organization"/>
    <property type="evidence" value="ECO:0007669"/>
    <property type="project" value="UniProtKB-KW"/>
</dbReference>
<dbReference type="Gene3D" id="3.30.70.2110">
    <property type="match status" value="1"/>
</dbReference>
<dbReference type="GO" id="GO:0009252">
    <property type="term" value="P:peptidoglycan biosynthetic process"/>
    <property type="evidence" value="ECO:0007669"/>
    <property type="project" value="UniProtKB-KW"/>
</dbReference>
<evidence type="ECO:0000256" key="15">
    <source>
        <dbReference type="SAM" id="Phobius"/>
    </source>
</evidence>
<organism evidence="17 18">
    <name type="scientific">Secundilactobacillus oryzae JCM 18671</name>
    <dbReference type="NCBI Taxonomy" id="1291743"/>
    <lineage>
        <taxon>Bacteria</taxon>
        <taxon>Bacillati</taxon>
        <taxon>Bacillota</taxon>
        <taxon>Bacilli</taxon>
        <taxon>Lactobacillales</taxon>
        <taxon>Lactobacillaceae</taxon>
        <taxon>Secundilactobacillus</taxon>
    </lineage>
</organism>
<keyword evidence="7" id="KW-0133">Cell shape</keyword>
<comment type="function">
    <text evidence="14">A transpeptidase that forms peptide cross-links between adjacent glycan strands in cell wall peptidoglycan (PG). Part of the divisome machinery that synthesizes the septal cross wall. Beta-lactams inactivate the PBPs by acylating an essential serine residue in the active site of these proteins.</text>
</comment>
<protein>
    <submittedName>
        <fullName evidence="17">Cell division protein FtsI</fullName>
    </submittedName>
</protein>
<comment type="similarity">
    <text evidence="2">Belongs to the transpeptidase family.</text>
</comment>
<evidence type="ECO:0000256" key="2">
    <source>
        <dbReference type="ARBA" id="ARBA00007171"/>
    </source>
</evidence>
<keyword evidence="18" id="KW-1185">Reference proteome</keyword>
<dbReference type="Gene3D" id="2.20.70.70">
    <property type="match status" value="1"/>
</dbReference>
<evidence type="ECO:0000313" key="17">
    <source>
        <dbReference type="EMBL" id="GAK47182.1"/>
    </source>
</evidence>
<keyword evidence="6" id="KW-0677">Repeat</keyword>
<dbReference type="SMART" id="SM00740">
    <property type="entry name" value="PASTA"/>
    <property type="match status" value="2"/>
</dbReference>
<keyword evidence="9 15" id="KW-1133">Transmembrane helix</keyword>
<evidence type="ECO:0000256" key="5">
    <source>
        <dbReference type="ARBA" id="ARBA00022692"/>
    </source>
</evidence>
<evidence type="ECO:0000256" key="3">
    <source>
        <dbReference type="ARBA" id="ARBA00022475"/>
    </source>
</evidence>
<evidence type="ECO:0000259" key="16">
    <source>
        <dbReference type="PROSITE" id="PS51178"/>
    </source>
</evidence>
<sequence length="717" mass="78542">MKNSPERMGTSNQSQKNRKKFGIVLFFVFLAMFGLIVIRFSYISIGKNVQHVNLSARTKKLYTETQTVKASRGTIYDADNDAIAEDTSTYSIYAVLDKSQKSLDDKPLYVTHKRKTARILAKYLKMDESKVLKQLKSKAFQVEFGEAGQNISLTTRNKIKAAHLTGINFIQRQSRLYPNGIFASHLIGNVTLPSDSTKSMVGTMGIEKMLNAKLTGSDGVSQVQKDNYGYQVTGTAKKEKQAKNGDNVYTTIDTRLQTLLETEMSNVYASAHPTSMSAILMNARTGAIVAASQRPTFDPMTGKGLSKMWRNTLVQDAYEPGSTMKIFTMAASINSGNYNGNATYLSGKTTVDGRTVPDWNQTGWGRITYNKGFALSSNVAMTHLEQQMGSKTWKKYINRFKFLKSTKSGLAGEQSGSIQFSKGIEQANTSFGQGVQVTALQMMRALSAIGNDGKMLQPYFIRKVVNPNTHKVVMSNKKKVISQPVSAATAKEVRSHMEDVVYKSYGIGSDFKMTGYKVAAKTGTAQVSDGKAGYLSGDSSYLYSVAGMVPANNPKYIMYITMKQPQTLGSKTPTQLVASIFKPVMNRALEDDKSDAKTTTTTTMPTTIGETTTTVENQLTKKGYRVTVLGSGSTITAQVPESGTTLYDNQRVILDTSGEKLMPNLSGWSRSDVVKLTQMLKIKLETTGSGYVSKQSIAADKVVNEGQTLKIKLSSSN</sequence>
<evidence type="ECO:0000313" key="18">
    <source>
        <dbReference type="Proteomes" id="UP000028700"/>
    </source>
</evidence>
<evidence type="ECO:0000256" key="7">
    <source>
        <dbReference type="ARBA" id="ARBA00022960"/>
    </source>
</evidence>
<comment type="subcellular location">
    <subcellularLocation>
        <location evidence="1">Cell membrane</location>
        <topology evidence="1">Single-pass membrane protein</topology>
    </subcellularLocation>
</comment>
<comment type="caution">
    <text evidence="17">The sequence shown here is derived from an EMBL/GenBank/DDBJ whole genome shotgun (WGS) entry which is preliminary data.</text>
</comment>
<dbReference type="GO" id="GO:0008658">
    <property type="term" value="F:penicillin binding"/>
    <property type="evidence" value="ECO:0007669"/>
    <property type="project" value="InterPro"/>
</dbReference>
<dbReference type="SUPFAM" id="SSF56601">
    <property type="entry name" value="beta-lactamase/transpeptidase-like"/>
    <property type="match status" value="1"/>
</dbReference>
<dbReference type="Gene3D" id="3.90.1310.10">
    <property type="entry name" value="Penicillin-binding protein 2a (Domain 2)"/>
    <property type="match status" value="1"/>
</dbReference>
<keyword evidence="4 17" id="KW-0132">Cell division</keyword>
<dbReference type="OrthoDB" id="9804124at2"/>
<dbReference type="InterPro" id="IPR001460">
    <property type="entry name" value="PCN-bd_Tpept"/>
</dbReference>
<dbReference type="Proteomes" id="UP000028700">
    <property type="component" value="Unassembled WGS sequence"/>
</dbReference>
<keyword evidence="8" id="KW-0573">Peptidoglycan synthesis</keyword>
<accession>A0A081BGL4</accession>
<dbReference type="SUPFAM" id="SSF56519">
    <property type="entry name" value="Penicillin binding protein dimerisation domain"/>
    <property type="match status" value="1"/>
</dbReference>
<evidence type="ECO:0000256" key="1">
    <source>
        <dbReference type="ARBA" id="ARBA00004162"/>
    </source>
</evidence>
<dbReference type="AlphaFoldDB" id="A0A081BGL4"/>
<keyword evidence="5 15" id="KW-0812">Transmembrane</keyword>
<dbReference type="STRING" id="1291743.LOSG293_030210"/>
<keyword evidence="13" id="KW-0961">Cell wall biogenesis/degradation</keyword>
<dbReference type="GO" id="GO:0005886">
    <property type="term" value="C:plasma membrane"/>
    <property type="evidence" value="ECO:0007669"/>
    <property type="project" value="UniProtKB-SubCell"/>
</dbReference>
<evidence type="ECO:0000256" key="13">
    <source>
        <dbReference type="ARBA" id="ARBA00023316"/>
    </source>
</evidence>
<dbReference type="GO" id="GO:0046677">
    <property type="term" value="P:response to antibiotic"/>
    <property type="evidence" value="ECO:0007669"/>
    <property type="project" value="UniProtKB-KW"/>
</dbReference>
<gene>
    <name evidence="17" type="ORF">LOSG293_030210</name>
</gene>
<evidence type="ECO:0000256" key="8">
    <source>
        <dbReference type="ARBA" id="ARBA00022984"/>
    </source>
</evidence>
<keyword evidence="3" id="KW-1003">Cell membrane</keyword>
<dbReference type="InterPro" id="IPR036138">
    <property type="entry name" value="PBP_dimer_sf"/>
</dbReference>
<dbReference type="Pfam" id="PF03717">
    <property type="entry name" value="PBP_dimer"/>
    <property type="match status" value="1"/>
</dbReference>
<dbReference type="Gene3D" id="3.40.710.10">
    <property type="entry name" value="DD-peptidase/beta-lactamase superfamily"/>
    <property type="match status" value="1"/>
</dbReference>
<evidence type="ECO:0000256" key="4">
    <source>
        <dbReference type="ARBA" id="ARBA00022618"/>
    </source>
</evidence>
<evidence type="ECO:0000256" key="9">
    <source>
        <dbReference type="ARBA" id="ARBA00022989"/>
    </source>
</evidence>
<dbReference type="InterPro" id="IPR005311">
    <property type="entry name" value="PBP_dimer"/>
</dbReference>